<evidence type="ECO:0000313" key="1">
    <source>
        <dbReference type="EMBL" id="MBB6521111.1"/>
    </source>
</evidence>
<dbReference type="Proteomes" id="UP000528457">
    <property type="component" value="Unassembled WGS sequence"/>
</dbReference>
<dbReference type="InParanoid" id="A0A7X0JTH8"/>
<sequence length="60" mass="6959">MKFSILRSIAPNSKKLQFFLINHKLTIDYQAHSRVYLIRFSVCSMIAVPQPLHPECAQLD</sequence>
<evidence type="ECO:0000313" key="2">
    <source>
        <dbReference type="Proteomes" id="UP000528457"/>
    </source>
</evidence>
<comment type="caution">
    <text evidence="1">The sequence shown here is derived from an EMBL/GenBank/DDBJ whole genome shotgun (WGS) entry which is preliminary data.</text>
</comment>
<reference evidence="1 2" key="1">
    <citation type="submission" date="2020-08" db="EMBL/GenBank/DDBJ databases">
        <title>Genomic Encyclopedia of Type Strains, Phase IV (KMG-IV): sequencing the most valuable type-strain genomes for metagenomic binning, comparative biology and taxonomic classification.</title>
        <authorList>
            <person name="Goeker M."/>
        </authorList>
    </citation>
    <scope>NUCLEOTIDE SEQUENCE [LARGE SCALE GENOMIC DNA]</scope>
    <source>
        <strain evidence="1 2">DSM 22368</strain>
    </source>
</reference>
<organism evidence="1 2">
    <name type="scientific">Pseudoteredinibacter isoporae</name>
    <dbReference type="NCBI Taxonomy" id="570281"/>
    <lineage>
        <taxon>Bacteria</taxon>
        <taxon>Pseudomonadati</taxon>
        <taxon>Pseudomonadota</taxon>
        <taxon>Gammaproteobacteria</taxon>
        <taxon>Cellvibrionales</taxon>
        <taxon>Cellvibrionaceae</taxon>
        <taxon>Pseudoteredinibacter</taxon>
    </lineage>
</organism>
<keyword evidence="2" id="KW-1185">Reference proteome</keyword>
<protein>
    <submittedName>
        <fullName evidence="1">Uncharacterized protein</fullName>
    </submittedName>
</protein>
<dbReference type="AlphaFoldDB" id="A0A7X0JTH8"/>
<proteinExistence type="predicted"/>
<name>A0A7X0JTH8_9GAMM</name>
<gene>
    <name evidence="1" type="ORF">HNR48_001389</name>
</gene>
<accession>A0A7X0JTH8</accession>
<dbReference type="EMBL" id="JACHHT010000001">
    <property type="protein sequence ID" value="MBB6521111.1"/>
    <property type="molecule type" value="Genomic_DNA"/>
</dbReference>